<reference evidence="2 3" key="1">
    <citation type="submission" date="2018-08" db="EMBL/GenBank/DDBJ databases">
        <title>A genome reference for cultivated species of the human gut microbiota.</title>
        <authorList>
            <person name="Zou Y."/>
            <person name="Xue W."/>
            <person name="Luo G."/>
        </authorList>
    </citation>
    <scope>NUCLEOTIDE SEQUENCE [LARGE SCALE GENOMIC DNA]</scope>
    <source>
        <strain evidence="2 3">AF22-21</strain>
    </source>
</reference>
<feature type="domain" description="EAL" evidence="1">
    <location>
        <begin position="348"/>
        <end position="605"/>
    </location>
</feature>
<dbReference type="InterPro" id="IPR035919">
    <property type="entry name" value="EAL_sf"/>
</dbReference>
<dbReference type="PANTHER" id="PTHR33121">
    <property type="entry name" value="CYCLIC DI-GMP PHOSPHODIESTERASE PDEF"/>
    <property type="match status" value="1"/>
</dbReference>
<name>A0A412IRM6_9FIRM</name>
<proteinExistence type="predicted"/>
<dbReference type="OrthoDB" id="9805474at2"/>
<gene>
    <name evidence="2" type="ORF">DWX94_07855</name>
</gene>
<dbReference type="InterPro" id="IPR043128">
    <property type="entry name" value="Rev_trsase/Diguanyl_cyclase"/>
</dbReference>
<dbReference type="InterPro" id="IPR001633">
    <property type="entry name" value="EAL_dom"/>
</dbReference>
<dbReference type="EMBL" id="QRVK01000016">
    <property type="protein sequence ID" value="RGS42780.1"/>
    <property type="molecule type" value="Genomic_DNA"/>
</dbReference>
<dbReference type="SUPFAM" id="SSF55073">
    <property type="entry name" value="Nucleotide cyclase"/>
    <property type="match status" value="1"/>
</dbReference>
<dbReference type="Pfam" id="PF00563">
    <property type="entry name" value="EAL"/>
    <property type="match status" value="1"/>
</dbReference>
<dbReference type="PANTHER" id="PTHR33121:SF71">
    <property type="entry name" value="OXYGEN SENSOR PROTEIN DOSP"/>
    <property type="match status" value="1"/>
</dbReference>
<protein>
    <submittedName>
        <fullName evidence="2">GGDEF domain-containing protein</fullName>
    </submittedName>
</protein>
<evidence type="ECO:0000259" key="1">
    <source>
        <dbReference type="PROSITE" id="PS50883"/>
    </source>
</evidence>
<comment type="caution">
    <text evidence="2">The sequence shown here is derived from an EMBL/GenBank/DDBJ whole genome shotgun (WGS) entry which is preliminary data.</text>
</comment>
<dbReference type="InterPro" id="IPR050706">
    <property type="entry name" value="Cyclic-di-GMP_PDE-like"/>
</dbReference>
<dbReference type="SUPFAM" id="SSF141868">
    <property type="entry name" value="EAL domain-like"/>
    <property type="match status" value="1"/>
</dbReference>
<dbReference type="Gene3D" id="3.20.20.450">
    <property type="entry name" value="EAL domain"/>
    <property type="match status" value="1"/>
</dbReference>
<organism evidence="2 3">
    <name type="scientific">Coprococcus eutactus</name>
    <dbReference type="NCBI Taxonomy" id="33043"/>
    <lineage>
        <taxon>Bacteria</taxon>
        <taxon>Bacillati</taxon>
        <taxon>Bacillota</taxon>
        <taxon>Clostridia</taxon>
        <taxon>Lachnospirales</taxon>
        <taxon>Lachnospiraceae</taxon>
        <taxon>Coprococcus</taxon>
    </lineage>
</organism>
<dbReference type="Proteomes" id="UP000283295">
    <property type="component" value="Unassembled WGS sequence"/>
</dbReference>
<dbReference type="RefSeq" id="WP_004853914.1">
    <property type="nucleotide sequence ID" value="NZ_JBDMSD010000008.1"/>
</dbReference>
<dbReference type="PROSITE" id="PS50883">
    <property type="entry name" value="EAL"/>
    <property type="match status" value="1"/>
</dbReference>
<dbReference type="InterPro" id="IPR029787">
    <property type="entry name" value="Nucleotide_cyclase"/>
</dbReference>
<evidence type="ECO:0000313" key="3">
    <source>
        <dbReference type="Proteomes" id="UP000283295"/>
    </source>
</evidence>
<dbReference type="AlphaFoldDB" id="A0A412IRM6"/>
<dbReference type="SMART" id="SM00052">
    <property type="entry name" value="EAL"/>
    <property type="match status" value="1"/>
</dbReference>
<dbReference type="GO" id="GO:0071111">
    <property type="term" value="F:cyclic-guanylate-specific phosphodiesterase activity"/>
    <property type="evidence" value="ECO:0007669"/>
    <property type="project" value="InterPro"/>
</dbReference>
<sequence>MEHQWSKAYKPKRKLYVLRSREAEGFDNFCQENGYDWYKIFSNVYRPLANRALFYMPDKMMDAGYSRLCGGVEIGYSDMEQIPQGCVSVTIPGFDVVDIKGFDISLIEDIPRLMTMAYSYAKLYIETEKLHIVSNHKLPYICYMESSDSLCVEIPVWSKKTKTEEMLTLDNMSKRDLYEIAYREPATGYYNWTWLKEKLEQCEYIGLDQFIFARFDIKGFRLINNVMGRDVAKELFRYVCDAMSKQDWILYSAKCTSDDFAMIIKYMPEDEIVNRLYTFFEEIGQLPTNKKYKIFYSCGLVFYDEFEKINMSMRIEDMAQMAHLQCIKTNVNEIKIYTSEMKREYVMAQQYKLELPDAIENEDLMVYLQPKYNPQNDTLTGAEALIRWFYKGGDILSPKYFVPQFEADGTIDIIDRYVLRKVCKKFKEWKELGYPLYPISCNLSRHQISRPDLIYILCDIVDEYGVDHSLIDFEITESADFADVQYLIEVLNQLKDKGFKISMDDFGTGYSSMALLKDMPLDIIKIDKSFIDGIATGELNNKDMLMTQDILTMARHLGIKSLAEGVETFEQKEYLREWGCHYIQGYYYSKPIPISGYEYLLKKIVLGQN</sequence>
<dbReference type="CDD" id="cd01948">
    <property type="entry name" value="EAL"/>
    <property type="match status" value="1"/>
</dbReference>
<dbReference type="Gene3D" id="3.30.70.270">
    <property type="match status" value="1"/>
</dbReference>
<accession>A0A412IRM6</accession>
<evidence type="ECO:0000313" key="2">
    <source>
        <dbReference type="EMBL" id="RGS42780.1"/>
    </source>
</evidence>